<dbReference type="Proteomes" id="UP001303222">
    <property type="component" value="Unassembled WGS sequence"/>
</dbReference>
<reference evidence="3" key="2">
    <citation type="submission" date="2023-06" db="EMBL/GenBank/DDBJ databases">
        <authorList>
            <consortium name="Lawrence Berkeley National Laboratory"/>
            <person name="Mondo S.J."/>
            <person name="Hensen N."/>
            <person name="Bonometti L."/>
            <person name="Westerberg I."/>
            <person name="Brannstrom I.O."/>
            <person name="Guillou S."/>
            <person name="Cros-Aarteil S."/>
            <person name="Calhoun S."/>
            <person name="Haridas S."/>
            <person name="Kuo A."/>
            <person name="Pangilinan J."/>
            <person name="Riley R."/>
            <person name="Labutti K."/>
            <person name="Andreopoulos B."/>
            <person name="Lipzen A."/>
            <person name="Chen C."/>
            <person name="Yanf M."/>
            <person name="Daum C."/>
            <person name="Ng V."/>
            <person name="Clum A."/>
            <person name="Steindorff A."/>
            <person name="Ohm R."/>
            <person name="Martin F."/>
            <person name="Silar P."/>
            <person name="Natvig D."/>
            <person name="Lalanne C."/>
            <person name="Gautier V."/>
            <person name="Ament-Velasquez S.L."/>
            <person name="Kruys A."/>
            <person name="Hutchinson M.I."/>
            <person name="Powell A.J."/>
            <person name="Barry K."/>
            <person name="Miller A.N."/>
            <person name="Grigoriev I.V."/>
            <person name="Debuchy R."/>
            <person name="Gladieux P."/>
            <person name="Thoren M.H."/>
            <person name="Johannesson H."/>
        </authorList>
    </citation>
    <scope>NUCLEOTIDE SEQUENCE</scope>
    <source>
        <strain evidence="3">CBS 626.80</strain>
    </source>
</reference>
<reference evidence="3" key="1">
    <citation type="journal article" date="2023" name="Mol. Phylogenet. Evol.">
        <title>Genome-scale phylogeny and comparative genomics of the fungal order Sordariales.</title>
        <authorList>
            <person name="Hensen N."/>
            <person name="Bonometti L."/>
            <person name="Westerberg I."/>
            <person name="Brannstrom I.O."/>
            <person name="Guillou S."/>
            <person name="Cros-Aarteil S."/>
            <person name="Calhoun S."/>
            <person name="Haridas S."/>
            <person name="Kuo A."/>
            <person name="Mondo S."/>
            <person name="Pangilinan J."/>
            <person name="Riley R."/>
            <person name="LaButti K."/>
            <person name="Andreopoulos B."/>
            <person name="Lipzen A."/>
            <person name="Chen C."/>
            <person name="Yan M."/>
            <person name="Daum C."/>
            <person name="Ng V."/>
            <person name="Clum A."/>
            <person name="Steindorff A."/>
            <person name="Ohm R.A."/>
            <person name="Martin F."/>
            <person name="Silar P."/>
            <person name="Natvig D.O."/>
            <person name="Lalanne C."/>
            <person name="Gautier V."/>
            <person name="Ament-Velasquez S.L."/>
            <person name="Kruys A."/>
            <person name="Hutchinson M.I."/>
            <person name="Powell A.J."/>
            <person name="Barry K."/>
            <person name="Miller A.N."/>
            <person name="Grigoriev I.V."/>
            <person name="Debuchy R."/>
            <person name="Gladieux P."/>
            <person name="Hiltunen Thoren M."/>
            <person name="Johannesson H."/>
        </authorList>
    </citation>
    <scope>NUCLEOTIDE SEQUENCE</scope>
    <source>
        <strain evidence="3">CBS 626.80</strain>
    </source>
</reference>
<evidence type="ECO:0000313" key="4">
    <source>
        <dbReference type="Proteomes" id="UP001303222"/>
    </source>
</evidence>
<gene>
    <name evidence="3" type="ORF">QBC32DRAFT_35693</name>
</gene>
<dbReference type="AlphaFoldDB" id="A0AAN6SDT2"/>
<dbReference type="EMBL" id="MU859212">
    <property type="protein sequence ID" value="KAK3949488.1"/>
    <property type="molecule type" value="Genomic_DNA"/>
</dbReference>
<evidence type="ECO:0000313" key="3">
    <source>
        <dbReference type="EMBL" id="KAK3949488.1"/>
    </source>
</evidence>
<feature type="chain" id="PRO_5042973745" evidence="2">
    <location>
        <begin position="21"/>
        <end position="330"/>
    </location>
</feature>
<organism evidence="3 4">
    <name type="scientific">Pseudoneurospora amorphoporcata</name>
    <dbReference type="NCBI Taxonomy" id="241081"/>
    <lineage>
        <taxon>Eukaryota</taxon>
        <taxon>Fungi</taxon>
        <taxon>Dikarya</taxon>
        <taxon>Ascomycota</taxon>
        <taxon>Pezizomycotina</taxon>
        <taxon>Sordariomycetes</taxon>
        <taxon>Sordariomycetidae</taxon>
        <taxon>Sordariales</taxon>
        <taxon>Sordariaceae</taxon>
        <taxon>Pseudoneurospora</taxon>
    </lineage>
</organism>
<accession>A0AAN6SDT2</accession>
<feature type="region of interest" description="Disordered" evidence="1">
    <location>
        <begin position="21"/>
        <end position="176"/>
    </location>
</feature>
<keyword evidence="2" id="KW-0732">Signal</keyword>
<feature type="compositionally biased region" description="Basic and acidic residues" evidence="1">
    <location>
        <begin position="194"/>
        <end position="204"/>
    </location>
</feature>
<proteinExistence type="predicted"/>
<feature type="compositionally biased region" description="Low complexity" evidence="1">
    <location>
        <begin position="34"/>
        <end position="58"/>
    </location>
</feature>
<evidence type="ECO:0000256" key="1">
    <source>
        <dbReference type="SAM" id="MobiDB-lite"/>
    </source>
</evidence>
<sequence length="330" mass="35215">MRYASLVLISLLAVSHVCHGKPLPTPDDPPYPEGSPTEAESTSTTTSVETITAAEETTYPGLYPTATLDFPSKATETSTATTEEHSATEEEHPATPEEHKPIETSASSTSEEHEAPSDYEAPPNQDTSSHHAASSEHDAPSRDAASSDQNAPSDHDVPSDNDASSEHPASSDHAAFPDNEYWSQYEASPADSSPKPHDQDHPCGKLDPWTIHSLSRHCDDADTVCGWSFIIDTNCPSFAPTPCSFTIKSLGPGVPASRSPKHAKDEDELCGPYEVHSSWSGHFGPGQGFTTLSVIDGGNKLVAYPAYRDDLFGKDKATVPDVEVAVYALG</sequence>
<feature type="compositionally biased region" description="Pro residues" evidence="1">
    <location>
        <begin position="23"/>
        <end position="33"/>
    </location>
</feature>
<feature type="signal peptide" evidence="2">
    <location>
        <begin position="1"/>
        <end position="20"/>
    </location>
</feature>
<feature type="region of interest" description="Disordered" evidence="1">
    <location>
        <begin position="185"/>
        <end position="204"/>
    </location>
</feature>
<comment type="caution">
    <text evidence="3">The sequence shown here is derived from an EMBL/GenBank/DDBJ whole genome shotgun (WGS) entry which is preliminary data.</text>
</comment>
<evidence type="ECO:0000256" key="2">
    <source>
        <dbReference type="SAM" id="SignalP"/>
    </source>
</evidence>
<name>A0AAN6SDT2_9PEZI</name>
<protein>
    <submittedName>
        <fullName evidence="3">Uncharacterized protein</fullName>
    </submittedName>
</protein>
<keyword evidence="4" id="KW-1185">Reference proteome</keyword>
<feature type="compositionally biased region" description="Basic and acidic residues" evidence="1">
    <location>
        <begin position="82"/>
        <end position="102"/>
    </location>
</feature>